<dbReference type="EMBL" id="LR797459">
    <property type="protein sequence ID" value="CAB4218234.1"/>
    <property type="molecule type" value="Genomic_DNA"/>
</dbReference>
<organism evidence="2">
    <name type="scientific">uncultured Caudovirales phage</name>
    <dbReference type="NCBI Taxonomy" id="2100421"/>
    <lineage>
        <taxon>Viruses</taxon>
        <taxon>Duplodnaviria</taxon>
        <taxon>Heunggongvirae</taxon>
        <taxon>Uroviricota</taxon>
        <taxon>Caudoviricetes</taxon>
        <taxon>Peduoviridae</taxon>
        <taxon>Maltschvirus</taxon>
        <taxon>Maltschvirus maltsch</taxon>
    </lineage>
</organism>
<name>A0A6J5SU39_9CAUD</name>
<proteinExistence type="predicted"/>
<evidence type="ECO:0000313" key="2">
    <source>
        <dbReference type="EMBL" id="CAB4218234.1"/>
    </source>
</evidence>
<accession>A0A6J5SU39</accession>
<dbReference type="EMBL" id="LR797412">
    <property type="protein sequence ID" value="CAB4214395.1"/>
    <property type="molecule type" value="Genomic_DNA"/>
</dbReference>
<reference evidence="2" key="1">
    <citation type="submission" date="2020-05" db="EMBL/GenBank/DDBJ databases">
        <authorList>
            <person name="Chiriac C."/>
            <person name="Salcher M."/>
            <person name="Ghai R."/>
            <person name="Kavagutti S V."/>
        </authorList>
    </citation>
    <scope>NUCLEOTIDE SEQUENCE</scope>
</reference>
<evidence type="ECO:0000313" key="1">
    <source>
        <dbReference type="EMBL" id="CAB4214395.1"/>
    </source>
</evidence>
<protein>
    <submittedName>
        <fullName evidence="2">Uncharacterized protein</fullName>
    </submittedName>
</protein>
<sequence length="566" mass="59242">MAVDYNKLIRDKRALLERKLANRSLPEELLRQGGLTTRALAVPTGGAILGAAMGAPFAGVGAIPGAIAGATAASLAEPISNLGTSIYNYFSGANQPTATQTIEQGLTSMGLPQPETATERVVQSASRALTDAATGASAFRRVAEALPQFTAGKNVMQTLAAEPGAQAASSAIGATVGQGAVEQGMSPALAMPLGMLAGAAPYVRPTAIVPPSGGPERSRQVGMLQERGVPLTPAAETGSPFLSTMESVMKFLPTSATRAVSAEDLQQRGFTRAVFKQAGLDSDIATPEVLRDARVKIGKEYDALEAQTQLKGDEQLFNDLLEIENSYVRGFPDTIRPVYKARVDEVLKYITGEKTGDGGTYKRLQSALSEDASKAERSQDPTLGYYGEAMRGLQRALESAMERSAPNSELKDQWRDLNRRYAVFSRIEDAMATAGQEKLGTGFIPPVQLAAAERRRIGPQQYAEGGTPFTELVRAGASVIPNPVPNSGTAQRSFVQNLLTGARSSAGPTAAGGALGGVLGFDPVSALAALGGPYATSKGYYGRKIPLPVLGLLGAQAGRGAMEDRR</sequence>
<gene>
    <name evidence="1" type="ORF">UFOVP1459_34</name>
    <name evidence="2" type="ORF">UFOVP1609_8</name>
</gene>